<proteinExistence type="predicted"/>
<dbReference type="Pfam" id="PF10671">
    <property type="entry name" value="TcpQ"/>
    <property type="match status" value="1"/>
</dbReference>
<accession>A0A1J5S0V7</accession>
<reference evidence="3" key="1">
    <citation type="submission" date="2016-10" db="EMBL/GenBank/DDBJ databases">
        <title>Sequence of Gallionella enrichment culture.</title>
        <authorList>
            <person name="Poehlein A."/>
            <person name="Muehling M."/>
            <person name="Daniel R."/>
        </authorList>
    </citation>
    <scope>NUCLEOTIDE SEQUENCE</scope>
</reference>
<feature type="compositionally biased region" description="Low complexity" evidence="1">
    <location>
        <begin position="122"/>
        <end position="131"/>
    </location>
</feature>
<evidence type="ECO:0000259" key="2">
    <source>
        <dbReference type="Pfam" id="PF10671"/>
    </source>
</evidence>
<feature type="region of interest" description="Disordered" evidence="1">
    <location>
        <begin position="122"/>
        <end position="158"/>
    </location>
</feature>
<dbReference type="AlphaFoldDB" id="A0A1J5S0V7"/>
<dbReference type="EMBL" id="MLJW01000127">
    <property type="protein sequence ID" value="OIQ97799.1"/>
    <property type="molecule type" value="Genomic_DNA"/>
</dbReference>
<dbReference type="Gene3D" id="3.55.50.70">
    <property type="match status" value="1"/>
</dbReference>
<comment type="caution">
    <text evidence="3">The sequence shown here is derived from an EMBL/GenBank/DDBJ whole genome shotgun (WGS) entry which is preliminary data.</text>
</comment>
<dbReference type="InterPro" id="IPR018927">
    <property type="entry name" value="Pilus_synth_Q_C"/>
</dbReference>
<name>A0A1J5S0V7_9ZZZZ</name>
<organism evidence="3">
    <name type="scientific">mine drainage metagenome</name>
    <dbReference type="NCBI Taxonomy" id="410659"/>
    <lineage>
        <taxon>unclassified sequences</taxon>
        <taxon>metagenomes</taxon>
        <taxon>ecological metagenomes</taxon>
    </lineage>
</organism>
<feature type="domain" description="Toxin co-regulated pilus biosynthesis protein Q C-terminal" evidence="2">
    <location>
        <begin position="274"/>
        <end position="349"/>
    </location>
</feature>
<gene>
    <name evidence="3" type="ORF">GALL_201240</name>
</gene>
<evidence type="ECO:0000256" key="1">
    <source>
        <dbReference type="SAM" id="MobiDB-lite"/>
    </source>
</evidence>
<sequence length="355" mass="37224">MQRPLLKLAVATALVCRLPAAMADVLPGQPQSARLLTALALIVPQPYEINVDNSIPADTRLSWGAQGDWEQQLRQAAESAGLGVRFNVPAHALLIFRLPRIHRVTVGLPAAPAQASSPAMAAAAAPATLASREPRDTAHGPAMQPAPNEAAGGEGWAMPAPAMPARTVHLIDAVQLLMPPSLAPSLELEVLAANLDAPAHWAPGTRWGALQSMLHGMGLQARQDGKTLRIAPVTASAPKASADQQTAAPPRPIVQDAAPAAFRSIPVFKPIPLWTLNANKAISVGLDAWAQASGWKVVWNVPQDWLVPNTVQFQGDFMAAATQVIQALAANGADIRADVYTANKTLVVHSAASAQ</sequence>
<evidence type="ECO:0000313" key="3">
    <source>
        <dbReference type="EMBL" id="OIQ97799.1"/>
    </source>
</evidence>
<protein>
    <submittedName>
        <fullName evidence="3">Toxin co-regulated pilus biosynthesis protein Q</fullName>
    </submittedName>
</protein>